<organism evidence="3">
    <name type="scientific">Schistocephalus solidus</name>
    <name type="common">Tapeworm</name>
    <dbReference type="NCBI Taxonomy" id="70667"/>
    <lineage>
        <taxon>Eukaryota</taxon>
        <taxon>Metazoa</taxon>
        <taxon>Spiralia</taxon>
        <taxon>Lophotrochozoa</taxon>
        <taxon>Platyhelminthes</taxon>
        <taxon>Cestoda</taxon>
        <taxon>Eucestoda</taxon>
        <taxon>Diphyllobothriidea</taxon>
        <taxon>Diphyllobothriidae</taxon>
        <taxon>Schistocephalus</taxon>
    </lineage>
</organism>
<dbReference type="WBParaSite" id="SSLN_0001334501-mRNA-1">
    <property type="protein sequence ID" value="SSLN_0001334501-mRNA-1"/>
    <property type="gene ID" value="SSLN_0001334501"/>
</dbReference>
<keyword evidence="2" id="KW-1185">Reference proteome</keyword>
<reference evidence="3" key="1">
    <citation type="submission" date="2016-06" db="UniProtKB">
        <authorList>
            <consortium name="WormBaseParasite"/>
        </authorList>
    </citation>
    <scope>IDENTIFICATION</scope>
</reference>
<sequence>MRFYIRTVLQENRTYLLLNTLSPIHLDKVLDSGLDIDAPLNKLCDLLFSIFCDTQSYGEAKDALYARRLLSETPLQFVDELMRLTHIPYPSLSA</sequence>
<evidence type="ECO:0000313" key="1">
    <source>
        <dbReference type="EMBL" id="VDL99232.1"/>
    </source>
</evidence>
<proteinExistence type="predicted"/>
<protein>
    <submittedName>
        <fullName evidence="3">ACOX domain-containing protein</fullName>
    </submittedName>
</protein>
<dbReference type="AlphaFoldDB" id="A0A183T8P9"/>
<reference evidence="1 2" key="2">
    <citation type="submission" date="2018-11" db="EMBL/GenBank/DDBJ databases">
        <authorList>
            <consortium name="Pathogen Informatics"/>
        </authorList>
    </citation>
    <scope>NUCLEOTIDE SEQUENCE [LARGE SCALE GENOMIC DNA]</scope>
    <source>
        <strain evidence="1 2">NST_G2</strain>
    </source>
</reference>
<dbReference type="OrthoDB" id="6315505at2759"/>
<dbReference type="EMBL" id="UYSU01037589">
    <property type="protein sequence ID" value="VDL99232.1"/>
    <property type="molecule type" value="Genomic_DNA"/>
</dbReference>
<evidence type="ECO:0000313" key="3">
    <source>
        <dbReference type="WBParaSite" id="SSLN_0001334501-mRNA-1"/>
    </source>
</evidence>
<accession>A0A183T8P9</accession>
<name>A0A183T8P9_SCHSO</name>
<dbReference type="Proteomes" id="UP000275846">
    <property type="component" value="Unassembled WGS sequence"/>
</dbReference>
<evidence type="ECO:0000313" key="2">
    <source>
        <dbReference type="Proteomes" id="UP000275846"/>
    </source>
</evidence>
<gene>
    <name evidence="1" type="ORF">SSLN_LOCUS12847</name>
</gene>